<organism evidence="1 2">
    <name type="scientific">Cohnella soli</name>
    <dbReference type="NCBI Taxonomy" id="425005"/>
    <lineage>
        <taxon>Bacteria</taxon>
        <taxon>Bacillati</taxon>
        <taxon>Bacillota</taxon>
        <taxon>Bacilli</taxon>
        <taxon>Bacillales</taxon>
        <taxon>Paenibacillaceae</taxon>
        <taxon>Cohnella</taxon>
    </lineage>
</organism>
<evidence type="ECO:0000313" key="2">
    <source>
        <dbReference type="Proteomes" id="UP001596113"/>
    </source>
</evidence>
<evidence type="ECO:0008006" key="3">
    <source>
        <dbReference type="Google" id="ProtNLM"/>
    </source>
</evidence>
<sequence>MAIGTNMEWMKQFEREIEDTFREAEKEASLFPFPLNGIGVDHLAKLNPLRSGQGSNLITFLLPYWLSEYAGSSPEVGRELAVGNVFAMLHFFLLDDAMDEGGIMKGAGAPSRRLLALGQLCHAAFQGRYDRIAVPGWSWSASNNEYVRQWAEAVAEEGEVAADPGDVGRLARKSAPVKLCVAVILRLSGREDRLPELEKAVDLALATLQLSDDWTDWREDLAGGQEKCNAFLTLARERIALPLAEPLDERQVRRAIYRANAAGALSDIADGYSERMSRLTDIPGELYAFQRATAAGIREGADEVAAVKTRLAVEGGLSYFLSQHVIK</sequence>
<gene>
    <name evidence="1" type="ORF">ACFPOF_11515</name>
</gene>
<dbReference type="SUPFAM" id="SSF48576">
    <property type="entry name" value="Terpenoid synthases"/>
    <property type="match status" value="1"/>
</dbReference>
<dbReference type="InterPro" id="IPR008949">
    <property type="entry name" value="Isoprenoid_synthase_dom_sf"/>
</dbReference>
<comment type="caution">
    <text evidence="1">The sequence shown here is derived from an EMBL/GenBank/DDBJ whole genome shotgun (WGS) entry which is preliminary data.</text>
</comment>
<dbReference type="RefSeq" id="WP_378132634.1">
    <property type="nucleotide sequence ID" value="NZ_JBHSMI010000023.1"/>
</dbReference>
<accession>A0ABW0HS35</accession>
<proteinExistence type="predicted"/>
<reference evidence="2" key="1">
    <citation type="journal article" date="2019" name="Int. J. Syst. Evol. Microbiol.">
        <title>The Global Catalogue of Microorganisms (GCM) 10K type strain sequencing project: providing services to taxonomists for standard genome sequencing and annotation.</title>
        <authorList>
            <consortium name="The Broad Institute Genomics Platform"/>
            <consortium name="The Broad Institute Genome Sequencing Center for Infectious Disease"/>
            <person name="Wu L."/>
            <person name="Ma J."/>
        </authorList>
    </citation>
    <scope>NUCLEOTIDE SEQUENCE [LARGE SCALE GENOMIC DNA]</scope>
    <source>
        <strain evidence="2">CGMCC 1.18575</strain>
    </source>
</reference>
<keyword evidence="2" id="KW-1185">Reference proteome</keyword>
<evidence type="ECO:0000313" key="1">
    <source>
        <dbReference type="EMBL" id="MFC5403358.1"/>
    </source>
</evidence>
<protein>
    <recommendedName>
        <fullName evidence="3">Polyprenyl synthetase</fullName>
    </recommendedName>
</protein>
<name>A0ABW0HS35_9BACL</name>
<dbReference type="EMBL" id="JBHSMI010000023">
    <property type="protein sequence ID" value="MFC5403358.1"/>
    <property type="molecule type" value="Genomic_DNA"/>
</dbReference>
<dbReference type="Proteomes" id="UP001596113">
    <property type="component" value="Unassembled WGS sequence"/>
</dbReference>